<evidence type="ECO:0000313" key="2">
    <source>
        <dbReference type="Proteomes" id="UP000523447"/>
    </source>
</evidence>
<reference evidence="1 2" key="1">
    <citation type="submission" date="2020-04" db="EMBL/GenBank/DDBJ databases">
        <title>MicrobeNet Type strains.</title>
        <authorList>
            <person name="Nicholson A.C."/>
        </authorList>
    </citation>
    <scope>NUCLEOTIDE SEQUENCE [LARGE SCALE GENOMIC DNA]</scope>
    <source>
        <strain evidence="1 2">DSM 44445</strain>
    </source>
</reference>
<gene>
    <name evidence="1" type="ORF">HGA07_20630</name>
</gene>
<sequence>MLVHLCTLAEWEQAQRSGERVAPSLATEGFLHLSAPHQVHLPANRLFAGRADLLLLWIDPDRLEAPVRWEPGVPEDPDSMRFPHLYGPLPATAVIGTSYYACDEKGTFPALTADPELWPASRNP</sequence>
<dbReference type="PANTHER" id="PTHR34129">
    <property type="entry name" value="BLR1139 PROTEIN"/>
    <property type="match status" value="1"/>
</dbReference>
<organism evidence="1 2">
    <name type="scientific">Nocardia veterana</name>
    <dbReference type="NCBI Taxonomy" id="132249"/>
    <lineage>
        <taxon>Bacteria</taxon>
        <taxon>Bacillati</taxon>
        <taxon>Actinomycetota</taxon>
        <taxon>Actinomycetes</taxon>
        <taxon>Mycobacteriales</taxon>
        <taxon>Nocardiaceae</taxon>
        <taxon>Nocardia</taxon>
    </lineage>
</organism>
<dbReference type="AlphaFoldDB" id="A0A7X6M1F7"/>
<accession>A0A7X6M1F7</accession>
<evidence type="ECO:0000313" key="1">
    <source>
        <dbReference type="EMBL" id="NKY88019.1"/>
    </source>
</evidence>
<keyword evidence="2" id="KW-1185">Reference proteome</keyword>
<proteinExistence type="predicted"/>
<dbReference type="Proteomes" id="UP000523447">
    <property type="component" value="Unassembled WGS sequence"/>
</dbReference>
<dbReference type="Pfam" id="PF06108">
    <property type="entry name" value="DUF952"/>
    <property type="match status" value="1"/>
</dbReference>
<dbReference type="RefSeq" id="WP_040720270.1">
    <property type="nucleotide sequence ID" value="NZ_CAWPHS010000017.1"/>
</dbReference>
<dbReference type="InterPro" id="IPR009297">
    <property type="entry name" value="DUF952"/>
</dbReference>
<dbReference type="EMBL" id="JAAXPE010000024">
    <property type="protein sequence ID" value="NKY88019.1"/>
    <property type="molecule type" value="Genomic_DNA"/>
</dbReference>
<protein>
    <submittedName>
        <fullName evidence="1">DUF952 domain-containing protein</fullName>
    </submittedName>
</protein>
<dbReference type="PANTHER" id="PTHR34129:SF1">
    <property type="entry name" value="DUF952 DOMAIN-CONTAINING PROTEIN"/>
    <property type="match status" value="1"/>
</dbReference>
<comment type="caution">
    <text evidence="1">The sequence shown here is derived from an EMBL/GenBank/DDBJ whole genome shotgun (WGS) entry which is preliminary data.</text>
</comment>
<name>A0A7X6M1F7_9NOCA</name>
<dbReference type="Gene3D" id="3.20.170.20">
    <property type="entry name" value="Protein of unknown function DUF952"/>
    <property type="match status" value="1"/>
</dbReference>
<dbReference type="SUPFAM" id="SSF56399">
    <property type="entry name" value="ADP-ribosylation"/>
    <property type="match status" value="1"/>
</dbReference>